<dbReference type="InterPro" id="IPR003594">
    <property type="entry name" value="HATPase_dom"/>
</dbReference>
<dbReference type="EC" id="2.7.13.3" evidence="2"/>
<protein>
    <recommendedName>
        <fullName evidence="2">histidine kinase</fullName>
        <ecNumber evidence="2">2.7.13.3</ecNumber>
    </recommendedName>
</protein>
<dbReference type="SMART" id="SM00091">
    <property type="entry name" value="PAS"/>
    <property type="match status" value="3"/>
</dbReference>
<dbReference type="EMBL" id="MCRM02000014">
    <property type="protein sequence ID" value="PNV74417.1"/>
    <property type="molecule type" value="Genomic_DNA"/>
</dbReference>
<dbReference type="Gene3D" id="3.30.450.20">
    <property type="entry name" value="PAS domain"/>
    <property type="match status" value="2"/>
</dbReference>
<dbReference type="InterPro" id="IPR000700">
    <property type="entry name" value="PAS-assoc_C"/>
</dbReference>
<name>A0ABX4YH86_9LEPT</name>
<evidence type="ECO:0000256" key="4">
    <source>
        <dbReference type="SAM" id="Coils"/>
    </source>
</evidence>
<dbReference type="GO" id="GO:0016301">
    <property type="term" value="F:kinase activity"/>
    <property type="evidence" value="ECO:0007669"/>
    <property type="project" value="UniProtKB-KW"/>
</dbReference>
<evidence type="ECO:0000259" key="6">
    <source>
        <dbReference type="PROSITE" id="PS50112"/>
    </source>
</evidence>
<feature type="domain" description="Histidine kinase" evidence="5">
    <location>
        <begin position="457"/>
        <end position="629"/>
    </location>
</feature>
<dbReference type="PANTHER" id="PTHR43065:SF48">
    <property type="entry name" value="HISTIDINE KINASE"/>
    <property type="match status" value="1"/>
</dbReference>
<keyword evidence="8" id="KW-0808">Transferase</keyword>
<keyword evidence="4" id="KW-0175">Coiled coil</keyword>
<organism evidence="8 9">
    <name type="scientific">Leptospira inadai serovar Lyme</name>
    <dbReference type="NCBI Taxonomy" id="293084"/>
    <lineage>
        <taxon>Bacteria</taxon>
        <taxon>Pseudomonadati</taxon>
        <taxon>Spirochaetota</taxon>
        <taxon>Spirochaetia</taxon>
        <taxon>Leptospirales</taxon>
        <taxon>Leptospiraceae</taxon>
        <taxon>Leptospira</taxon>
    </lineage>
</organism>
<reference evidence="8" key="1">
    <citation type="submission" date="2018-01" db="EMBL/GenBank/DDBJ databases">
        <title>Genomic characterization of Leptospira inadai serogroup Lyme isolated from captured rat in Brazil and comparative analysis with human reference strain.</title>
        <authorList>
            <person name="Moreno L.Z."/>
            <person name="Loureiro A.P."/>
            <person name="Miraglia F."/>
            <person name="Kremer F.S."/>
            <person name="Eslabao M.R."/>
            <person name="Dellagostin O.A."/>
            <person name="Lilenbaum W."/>
            <person name="Moreno A.M."/>
        </authorList>
    </citation>
    <scope>NUCLEOTIDE SEQUENCE [LARGE SCALE GENOMIC DNA]</scope>
    <source>
        <strain evidence="8">M34/99</strain>
    </source>
</reference>
<feature type="domain" description="PAS" evidence="6">
    <location>
        <begin position="5"/>
        <end position="53"/>
    </location>
</feature>
<accession>A0ABX4YH86</accession>
<dbReference type="InterPro" id="IPR005467">
    <property type="entry name" value="His_kinase_dom"/>
</dbReference>
<keyword evidence="3" id="KW-0597">Phosphoprotein</keyword>
<dbReference type="SUPFAM" id="SSF47384">
    <property type="entry name" value="Homodimeric domain of signal transducing histidine kinase"/>
    <property type="match status" value="1"/>
</dbReference>
<dbReference type="InterPro" id="IPR000014">
    <property type="entry name" value="PAS"/>
</dbReference>
<evidence type="ECO:0000313" key="9">
    <source>
        <dbReference type="Proteomes" id="UP000094669"/>
    </source>
</evidence>
<feature type="coiled-coil region" evidence="4">
    <location>
        <begin position="252"/>
        <end position="318"/>
    </location>
</feature>
<dbReference type="InterPro" id="IPR004358">
    <property type="entry name" value="Sig_transdc_His_kin-like_C"/>
</dbReference>
<dbReference type="InterPro" id="IPR036890">
    <property type="entry name" value="HATPase_C_sf"/>
</dbReference>
<dbReference type="RefSeq" id="WP_010413086.1">
    <property type="nucleotide sequence ID" value="NZ_MCRM02000014.1"/>
</dbReference>
<dbReference type="PROSITE" id="PS50109">
    <property type="entry name" value="HIS_KIN"/>
    <property type="match status" value="1"/>
</dbReference>
<keyword evidence="8" id="KW-0418">Kinase</keyword>
<dbReference type="Pfam" id="PF02518">
    <property type="entry name" value="HATPase_c"/>
    <property type="match status" value="1"/>
</dbReference>
<sequence length="630" mass="71542">MDRELKIFYRAIFEQSPTGFVILNREGKIVDVNDATLQILKASRTDLIGVSFLGLKDKNMIAILEKSLSGETQQYEGPYFTSVSKMTIQIALRAAPIFDDFDHINGVVLTFEDITKRKNTEKKLARNLSKRIEMQRALREKELKFRALFEAAGDAIFLMDERFFLECNRKTEEIFGCKKEDIIGHSPVDFSPEFQPDGTLSLEKAAYKISLAFGGKPQTFEWLHCKKDRTNFDAEVTLNSVTVGGKHLLQAIVRDISERKKSEEQIRALNEELEVKVLLRTEQLNASNHYLERTNINLRSALSELKSTQAQLVQSEKMAVLGQLIAGIAHEINTPLGAIISSNEGIQSVFREGWESFLAEYSRFDEIEKKLWRNLFSKGSILPEFYDSIEERRKRKAIRDRLKASGFSKTDSLSDNLAELGIHLEDLPELVKDVSKERFHFVVENAVHLSGIFRQSNVIREAAHKASQVIRALKTYVYQDHAGVSEVNVPEQLDLVLTLYYNKLKNGVEIVRRFSEPSLAYGQADQLTQVWANLINNAFQAISYKGRLELETQKEGNYLNVLITDNGPGIPPEIRDKIFEPFFTTKAKGEGSGLGLDICRKIVESHKGRIEVESTVGRTTFKVILPSRPK</sequence>
<dbReference type="Gene3D" id="1.10.287.130">
    <property type="match status" value="1"/>
</dbReference>
<dbReference type="Gene3D" id="3.30.565.10">
    <property type="entry name" value="Histidine kinase-like ATPase, C-terminal domain"/>
    <property type="match status" value="1"/>
</dbReference>
<dbReference type="InterPro" id="IPR035965">
    <property type="entry name" value="PAS-like_dom_sf"/>
</dbReference>
<evidence type="ECO:0000313" key="8">
    <source>
        <dbReference type="EMBL" id="PNV74417.1"/>
    </source>
</evidence>
<keyword evidence="9" id="KW-1185">Reference proteome</keyword>
<comment type="catalytic activity">
    <reaction evidence="1">
        <text>ATP + protein L-histidine = ADP + protein N-phospho-L-histidine.</text>
        <dbReference type="EC" id="2.7.13.3"/>
    </reaction>
</comment>
<dbReference type="PANTHER" id="PTHR43065">
    <property type="entry name" value="SENSOR HISTIDINE KINASE"/>
    <property type="match status" value="1"/>
</dbReference>
<evidence type="ECO:0000259" key="5">
    <source>
        <dbReference type="PROSITE" id="PS50109"/>
    </source>
</evidence>
<evidence type="ECO:0000259" key="7">
    <source>
        <dbReference type="PROSITE" id="PS50113"/>
    </source>
</evidence>
<evidence type="ECO:0000256" key="3">
    <source>
        <dbReference type="ARBA" id="ARBA00022553"/>
    </source>
</evidence>
<dbReference type="PRINTS" id="PR00344">
    <property type="entry name" value="BCTRLSENSOR"/>
</dbReference>
<evidence type="ECO:0000256" key="2">
    <source>
        <dbReference type="ARBA" id="ARBA00012438"/>
    </source>
</evidence>
<gene>
    <name evidence="8" type="ORF">BES34_013720</name>
</gene>
<evidence type="ECO:0000256" key="1">
    <source>
        <dbReference type="ARBA" id="ARBA00000085"/>
    </source>
</evidence>
<dbReference type="PROSITE" id="PS50112">
    <property type="entry name" value="PAS"/>
    <property type="match status" value="1"/>
</dbReference>
<comment type="caution">
    <text evidence="8">The sequence shown here is derived from an EMBL/GenBank/DDBJ whole genome shotgun (WGS) entry which is preliminary data.</text>
</comment>
<dbReference type="SUPFAM" id="SSF55785">
    <property type="entry name" value="PYP-like sensor domain (PAS domain)"/>
    <property type="match status" value="2"/>
</dbReference>
<feature type="domain" description="PAC" evidence="7">
    <location>
        <begin position="73"/>
        <end position="126"/>
    </location>
</feature>
<dbReference type="CDD" id="cd00082">
    <property type="entry name" value="HisKA"/>
    <property type="match status" value="1"/>
</dbReference>
<dbReference type="InterPro" id="IPR003661">
    <property type="entry name" value="HisK_dim/P_dom"/>
</dbReference>
<dbReference type="CDD" id="cd00130">
    <property type="entry name" value="PAS"/>
    <property type="match status" value="2"/>
</dbReference>
<dbReference type="PROSITE" id="PS50113">
    <property type="entry name" value="PAC"/>
    <property type="match status" value="1"/>
</dbReference>
<dbReference type="Proteomes" id="UP000094669">
    <property type="component" value="Unassembled WGS sequence"/>
</dbReference>
<dbReference type="InterPro" id="IPR036097">
    <property type="entry name" value="HisK_dim/P_sf"/>
</dbReference>
<dbReference type="SUPFAM" id="SSF55874">
    <property type="entry name" value="ATPase domain of HSP90 chaperone/DNA topoisomerase II/histidine kinase"/>
    <property type="match status" value="1"/>
</dbReference>
<dbReference type="SMART" id="SM00387">
    <property type="entry name" value="HATPase_c"/>
    <property type="match status" value="1"/>
</dbReference>
<proteinExistence type="predicted"/>
<dbReference type="NCBIfam" id="TIGR00229">
    <property type="entry name" value="sensory_box"/>
    <property type="match status" value="2"/>
</dbReference>
<dbReference type="Pfam" id="PF13426">
    <property type="entry name" value="PAS_9"/>
    <property type="match status" value="2"/>
</dbReference>